<protein>
    <submittedName>
        <fullName evidence="2">Uncharacterized protein</fullName>
    </submittedName>
</protein>
<evidence type="ECO:0000313" key="3">
    <source>
        <dbReference type="Proteomes" id="UP000700596"/>
    </source>
</evidence>
<gene>
    <name evidence="2" type="ORF">B0J11DRAFT_572018</name>
</gene>
<comment type="caution">
    <text evidence="2">The sequence shown here is derived from an EMBL/GenBank/DDBJ whole genome shotgun (WGS) entry which is preliminary data.</text>
</comment>
<reference evidence="2" key="1">
    <citation type="journal article" date="2021" name="Nat. Commun.">
        <title>Genetic determinants of endophytism in the Arabidopsis root mycobiome.</title>
        <authorList>
            <person name="Mesny F."/>
            <person name="Miyauchi S."/>
            <person name="Thiergart T."/>
            <person name="Pickel B."/>
            <person name="Atanasova L."/>
            <person name="Karlsson M."/>
            <person name="Huettel B."/>
            <person name="Barry K.W."/>
            <person name="Haridas S."/>
            <person name="Chen C."/>
            <person name="Bauer D."/>
            <person name="Andreopoulos W."/>
            <person name="Pangilinan J."/>
            <person name="LaButti K."/>
            <person name="Riley R."/>
            <person name="Lipzen A."/>
            <person name="Clum A."/>
            <person name="Drula E."/>
            <person name="Henrissat B."/>
            <person name="Kohler A."/>
            <person name="Grigoriev I.V."/>
            <person name="Martin F.M."/>
            <person name="Hacquard S."/>
        </authorList>
    </citation>
    <scope>NUCLEOTIDE SEQUENCE</scope>
    <source>
        <strain evidence="2">MPI-CAGE-CH-0243</strain>
    </source>
</reference>
<dbReference type="Proteomes" id="UP000700596">
    <property type="component" value="Unassembled WGS sequence"/>
</dbReference>
<feature type="chain" id="PRO_5040174135" evidence="1">
    <location>
        <begin position="22"/>
        <end position="106"/>
    </location>
</feature>
<keyword evidence="1" id="KW-0732">Signal</keyword>
<sequence>MRFTSAAFIFAATLLTPFVAADLHYSGLCVTKEGGQNVYHDAATRGACTAYKNRNTGNKQWDQCPDCVIQEKGGLTFCHSEGQHIGGDELSHYCGQQGSGIRSLAD</sequence>
<evidence type="ECO:0000313" key="2">
    <source>
        <dbReference type="EMBL" id="KAH7115055.1"/>
    </source>
</evidence>
<proteinExistence type="predicted"/>
<keyword evidence="3" id="KW-1185">Reference proteome</keyword>
<name>A0A9P9ID16_9PLEO</name>
<accession>A0A9P9ID16</accession>
<dbReference type="AlphaFoldDB" id="A0A9P9ID16"/>
<evidence type="ECO:0000256" key="1">
    <source>
        <dbReference type="SAM" id="SignalP"/>
    </source>
</evidence>
<organism evidence="2 3">
    <name type="scientific">Dendryphion nanum</name>
    <dbReference type="NCBI Taxonomy" id="256645"/>
    <lineage>
        <taxon>Eukaryota</taxon>
        <taxon>Fungi</taxon>
        <taxon>Dikarya</taxon>
        <taxon>Ascomycota</taxon>
        <taxon>Pezizomycotina</taxon>
        <taxon>Dothideomycetes</taxon>
        <taxon>Pleosporomycetidae</taxon>
        <taxon>Pleosporales</taxon>
        <taxon>Torulaceae</taxon>
        <taxon>Dendryphion</taxon>
    </lineage>
</organism>
<dbReference type="OrthoDB" id="3489571at2759"/>
<feature type="signal peptide" evidence="1">
    <location>
        <begin position="1"/>
        <end position="21"/>
    </location>
</feature>
<dbReference type="EMBL" id="JAGMWT010000016">
    <property type="protein sequence ID" value="KAH7115055.1"/>
    <property type="molecule type" value="Genomic_DNA"/>
</dbReference>